<keyword evidence="5" id="KW-0949">S-adenosyl-L-methionine</keyword>
<evidence type="ECO:0000256" key="4">
    <source>
        <dbReference type="ARBA" id="ARBA00023136"/>
    </source>
</evidence>
<name>A0A060S2D4_PYCCI</name>
<gene>
    <name evidence="7" type="ORF">BN946_scf184799.g13</name>
</gene>
<feature type="transmembrane region" description="Helical" evidence="5">
    <location>
        <begin position="189"/>
        <end position="206"/>
    </location>
</feature>
<evidence type="ECO:0000313" key="8">
    <source>
        <dbReference type="Proteomes" id="UP000029665"/>
    </source>
</evidence>
<comment type="subcellular location">
    <subcellularLocation>
        <location evidence="5">Endoplasmic reticulum membrane</location>
        <topology evidence="5">Multi-pass membrane protein</topology>
    </subcellularLocation>
    <subcellularLocation>
        <location evidence="1">Membrane</location>
        <topology evidence="1">Multi-pass membrane protein</topology>
    </subcellularLocation>
</comment>
<evidence type="ECO:0000256" key="5">
    <source>
        <dbReference type="RuleBase" id="RU362022"/>
    </source>
</evidence>
<dbReference type="GO" id="GO:0004671">
    <property type="term" value="F:protein C-terminal S-isoprenylcysteine carboxyl O-methyltransferase activity"/>
    <property type="evidence" value="ECO:0007669"/>
    <property type="project" value="UniProtKB-EC"/>
</dbReference>
<reference evidence="7" key="1">
    <citation type="submission" date="2014-01" db="EMBL/GenBank/DDBJ databases">
        <title>The genome of the white-rot fungus Pycnoporus cinnabarinus: a basidiomycete model with a versatile arsenal for lignocellulosic biomass breakdown.</title>
        <authorList>
            <person name="Levasseur A."/>
            <person name="Lomascolo A."/>
            <person name="Ruiz-Duenas F.J."/>
            <person name="Uzan E."/>
            <person name="Piumi F."/>
            <person name="Kues U."/>
            <person name="Ram A.F.J."/>
            <person name="Murat C."/>
            <person name="Haon M."/>
            <person name="Benoit I."/>
            <person name="Arfi Y."/>
            <person name="Chevret D."/>
            <person name="Drula E."/>
            <person name="Kwon M.J."/>
            <person name="Gouret P."/>
            <person name="Lesage-Meessen L."/>
            <person name="Lombard V."/>
            <person name="Mariette J."/>
            <person name="Noirot C."/>
            <person name="Park J."/>
            <person name="Patyshakuliyeva A."/>
            <person name="Wieneger R.A.B."/>
            <person name="Wosten H.A.B."/>
            <person name="Martin F."/>
            <person name="Coutinho P.M."/>
            <person name="de Vries R."/>
            <person name="Martinez A.T."/>
            <person name="Klopp C."/>
            <person name="Pontarotti P."/>
            <person name="Henrissat B."/>
            <person name="Record E."/>
        </authorList>
    </citation>
    <scope>NUCLEOTIDE SEQUENCE [LARGE SCALE GENOMIC DNA]</scope>
    <source>
        <strain evidence="7">BRFM137</strain>
    </source>
</reference>
<organism evidence="7 8">
    <name type="scientific">Pycnoporus cinnabarinus</name>
    <name type="common">Cinnabar-red polypore</name>
    <name type="synonym">Trametes cinnabarina</name>
    <dbReference type="NCBI Taxonomy" id="5643"/>
    <lineage>
        <taxon>Eukaryota</taxon>
        <taxon>Fungi</taxon>
        <taxon>Dikarya</taxon>
        <taxon>Basidiomycota</taxon>
        <taxon>Agaricomycotina</taxon>
        <taxon>Agaricomycetes</taxon>
        <taxon>Polyporales</taxon>
        <taxon>Polyporaceae</taxon>
        <taxon>Trametes</taxon>
    </lineage>
</organism>
<dbReference type="EMBL" id="CCBP010000011">
    <property type="protein sequence ID" value="CDO68286.1"/>
    <property type="molecule type" value="Genomic_DNA"/>
</dbReference>
<evidence type="ECO:0000256" key="3">
    <source>
        <dbReference type="ARBA" id="ARBA00022989"/>
    </source>
</evidence>
<comment type="catalytic activity">
    <reaction evidence="5">
        <text>[protein]-C-terminal S-[(2E,6E)-farnesyl]-L-cysteine + S-adenosyl-L-methionine = [protein]-C-terminal S-[(2E,6E)-farnesyl]-L-cysteine methyl ester + S-adenosyl-L-homocysteine</text>
        <dbReference type="Rhea" id="RHEA:21672"/>
        <dbReference type="Rhea" id="RHEA-COMP:12125"/>
        <dbReference type="Rhea" id="RHEA-COMP:12126"/>
        <dbReference type="ChEBI" id="CHEBI:57856"/>
        <dbReference type="ChEBI" id="CHEBI:59789"/>
        <dbReference type="ChEBI" id="CHEBI:90510"/>
        <dbReference type="ChEBI" id="CHEBI:90511"/>
        <dbReference type="EC" id="2.1.1.100"/>
    </reaction>
</comment>
<sequence>MHASLAKAALLVADTVCIHYGLSPPGPPPSPTEQQRFFKPDALAGTYWLHSTCVCAWRVAAGTLAIVEAATILARHIPPRYASAILTNLPFTKGVLNLRMTSTFLAGSALAIAGGLIRICCHHALGKFFTWQLSVQDGHKLVTAGPYAIVRHPSYVGWALITLGMPLALFTPGSYFVESGLAGSRLYRSVAGAAVLYMAFLTMRLLRRVPKEDEVLSTHFGDQWRAWAKTTPYKLVPFIY</sequence>
<dbReference type="InterPro" id="IPR007269">
    <property type="entry name" value="ICMT_MeTrfase"/>
</dbReference>
<keyword evidence="5" id="KW-0489">Methyltransferase</keyword>
<comment type="caution">
    <text evidence="5">Lacks conserved residue(s) required for the propagation of feature annotation.</text>
</comment>
<dbReference type="STRING" id="5643.A0A060S2D4"/>
<dbReference type="Proteomes" id="UP000029665">
    <property type="component" value="Unassembled WGS sequence"/>
</dbReference>
<dbReference type="GO" id="GO:0032259">
    <property type="term" value="P:methylation"/>
    <property type="evidence" value="ECO:0007669"/>
    <property type="project" value="UniProtKB-KW"/>
</dbReference>
<dbReference type="HOGENOM" id="CLU_065200_6_0_1"/>
<feature type="transmembrane region" description="Helical" evidence="5">
    <location>
        <begin position="155"/>
        <end position="177"/>
    </location>
</feature>
<evidence type="ECO:0000256" key="2">
    <source>
        <dbReference type="ARBA" id="ARBA00022692"/>
    </source>
</evidence>
<keyword evidence="3 5" id="KW-1133">Transmembrane helix</keyword>
<keyword evidence="5" id="KW-0808">Transferase</keyword>
<proteinExistence type="inferred from homology"/>
<feature type="signal peptide" evidence="6">
    <location>
        <begin position="1"/>
        <end position="17"/>
    </location>
</feature>
<keyword evidence="2 5" id="KW-0812">Transmembrane</keyword>
<keyword evidence="4 5" id="KW-0472">Membrane</keyword>
<dbReference type="AlphaFoldDB" id="A0A060S2D4"/>
<keyword evidence="5" id="KW-0256">Endoplasmic reticulum</keyword>
<accession>A0A060S2D4</accession>
<dbReference type="Pfam" id="PF04140">
    <property type="entry name" value="ICMT"/>
    <property type="match status" value="1"/>
</dbReference>
<comment type="similarity">
    <text evidence="5">Belongs to the class VI-like SAM-binding methyltransferase superfamily. Isoprenylcysteine carboxyl methyltransferase family.</text>
</comment>
<dbReference type="PANTHER" id="PTHR12714:SF9">
    <property type="entry name" value="PROTEIN-S-ISOPRENYLCYSTEINE O-METHYLTRANSFERASE"/>
    <property type="match status" value="1"/>
</dbReference>
<keyword evidence="8" id="KW-1185">Reference proteome</keyword>
<comment type="caution">
    <text evidence="7">The sequence shown here is derived from an EMBL/GenBank/DDBJ whole genome shotgun (WGS) entry which is preliminary data.</text>
</comment>
<feature type="chain" id="PRO_5001591848" description="Protein-S-isoprenylcysteine O-methyltransferase" evidence="6">
    <location>
        <begin position="18"/>
        <end position="240"/>
    </location>
</feature>
<evidence type="ECO:0000256" key="1">
    <source>
        <dbReference type="ARBA" id="ARBA00004141"/>
    </source>
</evidence>
<evidence type="ECO:0000313" key="7">
    <source>
        <dbReference type="EMBL" id="CDO68286.1"/>
    </source>
</evidence>
<dbReference type="EC" id="2.1.1.100" evidence="5"/>
<dbReference type="GO" id="GO:0005789">
    <property type="term" value="C:endoplasmic reticulum membrane"/>
    <property type="evidence" value="ECO:0007669"/>
    <property type="project" value="UniProtKB-SubCell"/>
</dbReference>
<dbReference type="Gene3D" id="1.20.120.1630">
    <property type="match status" value="1"/>
</dbReference>
<dbReference type="PANTHER" id="PTHR12714">
    <property type="entry name" value="PROTEIN-S ISOPRENYLCYSTEINE O-METHYLTRANSFERASE"/>
    <property type="match status" value="1"/>
</dbReference>
<dbReference type="OrthoDB" id="422086at2759"/>
<dbReference type="OMA" id="TSTAMCH"/>
<keyword evidence="6" id="KW-0732">Signal</keyword>
<protein>
    <recommendedName>
        <fullName evidence="5">Protein-S-isoprenylcysteine O-methyltransferase</fullName>
        <ecNumber evidence="5">2.1.1.100</ecNumber>
    </recommendedName>
</protein>
<evidence type="ECO:0000256" key="6">
    <source>
        <dbReference type="SAM" id="SignalP"/>
    </source>
</evidence>